<dbReference type="WBParaSite" id="Pan_g19391.t1">
    <property type="protein sequence ID" value="Pan_g19391.t1"/>
    <property type="gene ID" value="Pan_g19391"/>
</dbReference>
<reference evidence="2" key="2">
    <citation type="submission" date="2020-10" db="UniProtKB">
        <authorList>
            <consortium name="WormBaseParasite"/>
        </authorList>
    </citation>
    <scope>IDENTIFICATION</scope>
</reference>
<name>A0A7E4VD38_PANRE</name>
<accession>A0A7E4VD38</accession>
<sequence>MDSDHRPTACRAVALLHELPIHVTDHVTGRDKATDWHELTVLHQLKNNIVSRARHDCITITAGMIQGYTYACVAYLSTLADYSPVNIQCATT</sequence>
<protein>
    <submittedName>
        <fullName evidence="2">Transposase</fullName>
    </submittedName>
</protein>
<dbReference type="AlphaFoldDB" id="A0A7E4VD38"/>
<keyword evidence="1" id="KW-1185">Reference proteome</keyword>
<proteinExistence type="predicted"/>
<reference evidence="1" key="1">
    <citation type="journal article" date="2013" name="Genetics">
        <title>The draft genome and transcriptome of Panagrellus redivivus are shaped by the harsh demands of a free-living lifestyle.</title>
        <authorList>
            <person name="Srinivasan J."/>
            <person name="Dillman A.R."/>
            <person name="Macchietto M.G."/>
            <person name="Heikkinen L."/>
            <person name="Lakso M."/>
            <person name="Fracchia K.M."/>
            <person name="Antoshechkin I."/>
            <person name="Mortazavi A."/>
            <person name="Wong G."/>
            <person name="Sternberg P.W."/>
        </authorList>
    </citation>
    <scope>NUCLEOTIDE SEQUENCE [LARGE SCALE GENOMIC DNA]</scope>
    <source>
        <strain evidence="1">MT8872</strain>
    </source>
</reference>
<organism evidence="1 2">
    <name type="scientific">Panagrellus redivivus</name>
    <name type="common">Microworm</name>
    <dbReference type="NCBI Taxonomy" id="6233"/>
    <lineage>
        <taxon>Eukaryota</taxon>
        <taxon>Metazoa</taxon>
        <taxon>Ecdysozoa</taxon>
        <taxon>Nematoda</taxon>
        <taxon>Chromadorea</taxon>
        <taxon>Rhabditida</taxon>
        <taxon>Tylenchina</taxon>
        <taxon>Panagrolaimomorpha</taxon>
        <taxon>Panagrolaimoidea</taxon>
        <taxon>Panagrolaimidae</taxon>
        <taxon>Panagrellus</taxon>
    </lineage>
</organism>
<evidence type="ECO:0000313" key="1">
    <source>
        <dbReference type="Proteomes" id="UP000492821"/>
    </source>
</evidence>
<dbReference type="Proteomes" id="UP000492821">
    <property type="component" value="Unassembled WGS sequence"/>
</dbReference>
<evidence type="ECO:0000313" key="2">
    <source>
        <dbReference type="WBParaSite" id="Pan_g19391.t1"/>
    </source>
</evidence>